<comment type="caution">
    <text evidence="5">The sequence shown here is derived from an EMBL/GenBank/DDBJ whole genome shotgun (WGS) entry which is preliminary data.</text>
</comment>
<dbReference type="EMBL" id="BJOU01000013">
    <property type="protein sequence ID" value="GED98939.1"/>
    <property type="molecule type" value="Genomic_DNA"/>
</dbReference>
<name>A0A7I9V1P6_9ACTN</name>
<dbReference type="Pfam" id="PF04536">
    <property type="entry name" value="TPM_phosphatase"/>
    <property type="match status" value="1"/>
</dbReference>
<keyword evidence="1" id="KW-0175">Coiled coil</keyword>
<keyword evidence="7" id="KW-1185">Reference proteome</keyword>
<feature type="chain" id="PRO_5038255560" evidence="3">
    <location>
        <begin position="34"/>
        <end position="670"/>
    </location>
</feature>
<evidence type="ECO:0000259" key="4">
    <source>
        <dbReference type="Pfam" id="PF04536"/>
    </source>
</evidence>
<proteinExistence type="predicted"/>
<dbReference type="RefSeq" id="WP_161928306.1">
    <property type="nucleotide sequence ID" value="NZ_BJOU01000013.1"/>
</dbReference>
<feature type="coiled-coil region" evidence="1">
    <location>
        <begin position="333"/>
        <end position="393"/>
    </location>
</feature>
<evidence type="ECO:0000256" key="3">
    <source>
        <dbReference type="SAM" id="SignalP"/>
    </source>
</evidence>
<sequence>MAFARLILRQLAAAIVVFASAFVGMAGAGAAHAEPPMTLPEQMQIHDPAGVISAADRAELQRAIEHLYTERGLSLWVVYVKNFGNLTAADWSAQVVTASEFTERDVLLAVATDAHRYYLSAPEGLTQEKVNAVAAKDVEPQLKKGAWAAAGVGAANGIDKALSPSNTAAYVAAGVGGTAVVAGGGAYLYTRRRREQEAKAQIDSLRQASDELTVDQLGSQSIEVLDEWSKEILTDTDNAVRTSAEELRLAVDEFGEQATAPFRAALDAAQRGVANSFVLRQRLDDAIEETSDERRSMLVEIITTCHDVDGALDEQVRAFDEMRNLLLGAPDRLDDLTRRIVDLKTRSQTAEASLAVLIAKHGEARVKAVSHNVELAEKQIAFAEENVDDGREAVTKPAGRQGAAVAAIRAAEGAVAQADKLLNAIANADAAIGEAATRLPGLIDEVTGELKEAEGLTATPELTAAVAAAREALDYASANVESDPFGAFNALVECDAELDQALTAGRAEVSLRKRNVELRERGTAAAEGKVSAARDFIATRRGAVQTQARTRLAEAERLLASAQARPEAETTAAIDEARRAGSLADEALMSAQADVVSWQQTERPTTQGGDASAIGAVLGGILVDSFLRGGGRLDTGGARRGGDGYTYEGRSPGSFGGSSSSGRIGVGGRF</sequence>
<keyword evidence="3" id="KW-0732">Signal</keyword>
<dbReference type="OrthoDB" id="5105562at2"/>
<dbReference type="InterPro" id="IPR007621">
    <property type="entry name" value="TPM_dom"/>
</dbReference>
<feature type="domain" description="TPM" evidence="4">
    <location>
        <begin position="46"/>
        <end position="160"/>
    </location>
</feature>
<reference evidence="5" key="2">
    <citation type="journal article" date="2020" name="Int. J. Syst. Evol. Microbiol.">
        <title>Gordonia crocea sp. nov. and Gordonia spumicola sp. nov. isolated from sludge of a wastewater treatment plant.</title>
        <authorList>
            <person name="Tamura T."/>
            <person name="Saito S."/>
            <person name="Hamada M."/>
            <person name="Kang Y."/>
            <person name="Hoshino Y."/>
            <person name="Gonoi T."/>
            <person name="Mikami Y."/>
            <person name="Yaguchi T."/>
        </authorList>
    </citation>
    <scope>NUCLEOTIDE SEQUENCE</scope>
    <source>
        <strain evidence="5">NBRC 107697</strain>
    </source>
</reference>
<evidence type="ECO:0000256" key="1">
    <source>
        <dbReference type="SAM" id="Coils"/>
    </source>
</evidence>
<gene>
    <name evidence="5" type="ORF">nbrc107697_29780</name>
    <name evidence="6" type="ORF">nbrc107697_33150</name>
</gene>
<evidence type="ECO:0000313" key="6">
    <source>
        <dbReference type="EMBL" id="GED99276.1"/>
    </source>
</evidence>
<evidence type="ECO:0000313" key="7">
    <source>
        <dbReference type="Proteomes" id="UP000444980"/>
    </source>
</evidence>
<dbReference type="AlphaFoldDB" id="A0A7I9V1P6"/>
<dbReference type="EMBL" id="BJOU01000017">
    <property type="protein sequence ID" value="GED99276.1"/>
    <property type="molecule type" value="Genomic_DNA"/>
</dbReference>
<accession>A0A7I9V1P6</accession>
<feature type="region of interest" description="Disordered" evidence="2">
    <location>
        <begin position="633"/>
        <end position="670"/>
    </location>
</feature>
<reference evidence="7" key="1">
    <citation type="submission" date="2019-06" db="EMBL/GenBank/DDBJ databases">
        <title>Gordonia isolated from sludge of a wastewater treatment plant.</title>
        <authorList>
            <person name="Tamura T."/>
            <person name="Aoyama K."/>
            <person name="Kang Y."/>
            <person name="Saito S."/>
            <person name="Akiyama N."/>
            <person name="Yazawa K."/>
            <person name="Gonoi T."/>
            <person name="Mikami Y."/>
        </authorList>
    </citation>
    <scope>NUCLEOTIDE SEQUENCE [LARGE SCALE GENOMIC DNA]</scope>
    <source>
        <strain evidence="7">NBRC 107697</strain>
    </source>
</reference>
<feature type="signal peptide" evidence="3">
    <location>
        <begin position="1"/>
        <end position="33"/>
    </location>
</feature>
<dbReference type="Proteomes" id="UP000444980">
    <property type="component" value="Unassembled WGS sequence"/>
</dbReference>
<feature type="compositionally biased region" description="Low complexity" evidence="2">
    <location>
        <begin position="649"/>
        <end position="663"/>
    </location>
</feature>
<organism evidence="5 7">
    <name type="scientific">Gordonia crocea</name>
    <dbReference type="NCBI Taxonomy" id="589162"/>
    <lineage>
        <taxon>Bacteria</taxon>
        <taxon>Bacillati</taxon>
        <taxon>Actinomycetota</taxon>
        <taxon>Actinomycetes</taxon>
        <taxon>Mycobacteriales</taxon>
        <taxon>Gordoniaceae</taxon>
        <taxon>Gordonia</taxon>
    </lineage>
</organism>
<evidence type="ECO:0000313" key="5">
    <source>
        <dbReference type="EMBL" id="GED98939.1"/>
    </source>
</evidence>
<dbReference type="Gene3D" id="3.10.310.50">
    <property type="match status" value="1"/>
</dbReference>
<evidence type="ECO:0000256" key="2">
    <source>
        <dbReference type="SAM" id="MobiDB-lite"/>
    </source>
</evidence>
<protein>
    <submittedName>
        <fullName evidence="5">Membrane protein</fullName>
    </submittedName>
</protein>